<protein>
    <submittedName>
        <fullName evidence="2">Uncharacterized protein</fullName>
    </submittedName>
</protein>
<feature type="chain" id="PRO_5015712668" evidence="1">
    <location>
        <begin position="20"/>
        <end position="73"/>
    </location>
</feature>
<comment type="caution">
    <text evidence="2">The sequence shown here is derived from an EMBL/GenBank/DDBJ whole genome shotgun (WGS) entry which is preliminary data.</text>
</comment>
<organism evidence="2 3">
    <name type="scientific">Methylosinus sporium</name>
    <dbReference type="NCBI Taxonomy" id="428"/>
    <lineage>
        <taxon>Bacteria</taxon>
        <taxon>Pseudomonadati</taxon>
        <taxon>Pseudomonadota</taxon>
        <taxon>Alphaproteobacteria</taxon>
        <taxon>Hyphomicrobiales</taxon>
        <taxon>Methylocystaceae</taxon>
        <taxon>Methylosinus</taxon>
    </lineage>
</organism>
<name>A0A2U1SV51_METSR</name>
<proteinExistence type="predicted"/>
<dbReference type="AlphaFoldDB" id="A0A2U1SV51"/>
<accession>A0A2U1SV51</accession>
<reference evidence="2 3" key="1">
    <citation type="journal article" date="2018" name="Appl. Microbiol. Biotechnol.">
        <title>Co-cultivation of the strictly anaerobic methanogen Methanosarcina barkeri with aerobic methanotrophs in an oxygen-limited membrane bioreactor.</title>
        <authorList>
            <person name="In 't Zandt M.H."/>
            <person name="van den Bosch T.J.M."/>
            <person name="Rijkers R."/>
            <person name="van Kessel M.A.H.J."/>
            <person name="Jetten M.S.M."/>
            <person name="Welte C.U."/>
        </authorList>
    </citation>
    <scope>NUCLEOTIDE SEQUENCE [LARGE SCALE GENOMIC DNA]</scope>
    <source>
        <strain evidence="2 3">DSM 17706</strain>
    </source>
</reference>
<keyword evidence="1" id="KW-0732">Signal</keyword>
<evidence type="ECO:0000313" key="3">
    <source>
        <dbReference type="Proteomes" id="UP000245137"/>
    </source>
</evidence>
<dbReference type="EMBL" id="PUIV01000002">
    <property type="protein sequence ID" value="PWB95469.1"/>
    <property type="molecule type" value="Genomic_DNA"/>
</dbReference>
<feature type="signal peptide" evidence="1">
    <location>
        <begin position="1"/>
        <end position="19"/>
    </location>
</feature>
<evidence type="ECO:0000256" key="1">
    <source>
        <dbReference type="SAM" id="SignalP"/>
    </source>
</evidence>
<evidence type="ECO:0000313" key="2">
    <source>
        <dbReference type="EMBL" id="PWB95469.1"/>
    </source>
</evidence>
<sequence length="73" mass="7608">MIARAAFALAFFCANMAFAVEEKPSQAYGEDHPSCLEWTDGCLVCARLEDGSAACSMVGAACLPAAVSCLKSK</sequence>
<keyword evidence="3" id="KW-1185">Reference proteome</keyword>
<dbReference type="Proteomes" id="UP000245137">
    <property type="component" value="Unassembled WGS sequence"/>
</dbReference>
<gene>
    <name evidence="2" type="ORF">C5689_02835</name>
</gene>